<dbReference type="Pfam" id="PF21274">
    <property type="entry name" value="Rng_hyd_C"/>
    <property type="match status" value="1"/>
</dbReference>
<dbReference type="InterPro" id="IPR036249">
    <property type="entry name" value="Thioredoxin-like_sf"/>
</dbReference>
<reference evidence="1" key="1">
    <citation type="submission" date="2020-10" db="EMBL/GenBank/DDBJ databases">
        <title>Taxonomic study of unclassified bacteria belonging to the class Ktedonobacteria.</title>
        <authorList>
            <person name="Yabe S."/>
            <person name="Wang C.M."/>
            <person name="Zheng Y."/>
            <person name="Sakai Y."/>
            <person name="Cavaletti L."/>
            <person name="Monciardini P."/>
            <person name="Donadio S."/>
        </authorList>
    </citation>
    <scope>NUCLEOTIDE SEQUENCE</scope>
    <source>
        <strain evidence="1">SOSP1-1</strain>
    </source>
</reference>
<keyword evidence="2" id="KW-1185">Reference proteome</keyword>
<organism evidence="1 2">
    <name type="scientific">Ktedonospora formicarum</name>
    <dbReference type="NCBI Taxonomy" id="2778364"/>
    <lineage>
        <taxon>Bacteria</taxon>
        <taxon>Bacillati</taxon>
        <taxon>Chloroflexota</taxon>
        <taxon>Ktedonobacteria</taxon>
        <taxon>Ktedonobacterales</taxon>
        <taxon>Ktedonobacteraceae</taxon>
        <taxon>Ktedonospora</taxon>
    </lineage>
</organism>
<dbReference type="Gene3D" id="3.40.30.120">
    <property type="match status" value="1"/>
</dbReference>
<dbReference type="EMBL" id="BNJF01000001">
    <property type="protein sequence ID" value="GHO42265.1"/>
    <property type="molecule type" value="Genomic_DNA"/>
</dbReference>
<dbReference type="AlphaFoldDB" id="A0A8J3MNU3"/>
<dbReference type="SUPFAM" id="SSF52833">
    <property type="entry name" value="Thioredoxin-like"/>
    <property type="match status" value="1"/>
</dbReference>
<comment type="caution">
    <text evidence="1">The sequence shown here is derived from an EMBL/GenBank/DDBJ whole genome shotgun (WGS) entry which is preliminary data.</text>
</comment>
<evidence type="ECO:0000313" key="2">
    <source>
        <dbReference type="Proteomes" id="UP000612362"/>
    </source>
</evidence>
<sequence>MGKWIATRIAQNDVSYHGSSIVREYPAEHHLEIPGMRRGFLLACHVGERAPDVQILLGETPTRTHTLCLGTHHVLFFFAHRKHPERSLHAWQELDVWLKGTYNDLVEAWLILPHRTEEAEHLGTRLICDENAVLGRAYSISEDGLVLVRPDGYVGFLGRPFSLEQVRAYLASIFVGMI</sequence>
<protein>
    <submittedName>
        <fullName evidence="1">Uncharacterized protein</fullName>
    </submittedName>
</protein>
<accession>A0A8J3MNU3</accession>
<dbReference type="Proteomes" id="UP000612362">
    <property type="component" value="Unassembled WGS sequence"/>
</dbReference>
<evidence type="ECO:0000313" key="1">
    <source>
        <dbReference type="EMBL" id="GHO42265.1"/>
    </source>
</evidence>
<name>A0A8J3MNU3_9CHLR</name>
<proteinExistence type="predicted"/>
<gene>
    <name evidence="1" type="ORF">KSX_04280</name>
</gene>